<evidence type="ECO:0000256" key="6">
    <source>
        <dbReference type="SAM" id="Phobius"/>
    </source>
</evidence>
<evidence type="ECO:0000313" key="7">
    <source>
        <dbReference type="EMBL" id="KAK4522595.1"/>
    </source>
</evidence>
<keyword evidence="3 6" id="KW-0812">Transmembrane</keyword>
<dbReference type="EMBL" id="JANCYU010000006">
    <property type="protein sequence ID" value="KAK4522595.1"/>
    <property type="molecule type" value="Genomic_DNA"/>
</dbReference>
<keyword evidence="4 6" id="KW-1133">Transmembrane helix</keyword>
<keyword evidence="8" id="KW-1185">Reference proteome</keyword>
<dbReference type="Gene3D" id="1.10.10.1740">
    <property type="entry name" value="Transmembrane protein 14-like"/>
    <property type="match status" value="1"/>
</dbReference>
<comment type="caution">
    <text evidence="7">The sequence shown here is derived from an EMBL/GenBank/DDBJ whole genome shotgun (WGS) entry which is preliminary data.</text>
</comment>
<proteinExistence type="inferred from homology"/>
<dbReference type="PANTHER" id="PTHR12668:SF43">
    <property type="entry name" value="TRANSMEMBRANE PROTEIN 14 HOMOLOG"/>
    <property type="match status" value="1"/>
</dbReference>
<evidence type="ECO:0008006" key="9">
    <source>
        <dbReference type="Google" id="ProtNLM"/>
    </source>
</evidence>
<accession>A0AAV9I3I0</accession>
<comment type="similarity">
    <text evidence="2">Belongs to the TMEM14 family.</text>
</comment>
<evidence type="ECO:0000256" key="3">
    <source>
        <dbReference type="ARBA" id="ARBA00022692"/>
    </source>
</evidence>
<dbReference type="PANTHER" id="PTHR12668">
    <property type="entry name" value="TRANSMEMBRANE PROTEIN 14, 15"/>
    <property type="match status" value="1"/>
</dbReference>
<evidence type="ECO:0000256" key="5">
    <source>
        <dbReference type="ARBA" id="ARBA00023136"/>
    </source>
</evidence>
<evidence type="ECO:0000256" key="2">
    <source>
        <dbReference type="ARBA" id="ARBA00007590"/>
    </source>
</evidence>
<dbReference type="InterPro" id="IPR044890">
    <property type="entry name" value="TMEM14_sf"/>
</dbReference>
<feature type="transmembrane region" description="Helical" evidence="6">
    <location>
        <begin position="73"/>
        <end position="90"/>
    </location>
</feature>
<sequence length="164" mass="17818">MMAFLPAPSSKVACRPCHSNISLYEKALCRKTYCFRTDRRNLVTRVRPCQVSKPTPLWTQRVVCSLTKVAETFMLFYALLLAGGGIAGYVRVKSTASITSGVVSGLVLAYAWYEKSIPVALAVSVVLVVVSAIRYSKSKKFMPAGLLGLVSTCACVIFALALRT</sequence>
<dbReference type="AlphaFoldDB" id="A0AAV9I3I0"/>
<dbReference type="Pfam" id="PF03647">
    <property type="entry name" value="Tmemb_14"/>
    <property type="match status" value="1"/>
</dbReference>
<evidence type="ECO:0000256" key="1">
    <source>
        <dbReference type="ARBA" id="ARBA00004370"/>
    </source>
</evidence>
<organism evidence="7 8">
    <name type="scientific">Galdieria yellowstonensis</name>
    <dbReference type="NCBI Taxonomy" id="3028027"/>
    <lineage>
        <taxon>Eukaryota</taxon>
        <taxon>Rhodophyta</taxon>
        <taxon>Bangiophyceae</taxon>
        <taxon>Galdieriales</taxon>
        <taxon>Galdieriaceae</taxon>
        <taxon>Galdieria</taxon>
    </lineage>
</organism>
<dbReference type="GO" id="GO:0016020">
    <property type="term" value="C:membrane"/>
    <property type="evidence" value="ECO:0007669"/>
    <property type="project" value="UniProtKB-SubCell"/>
</dbReference>
<feature type="transmembrane region" description="Helical" evidence="6">
    <location>
        <begin position="143"/>
        <end position="162"/>
    </location>
</feature>
<comment type="subcellular location">
    <subcellularLocation>
        <location evidence="1">Membrane</location>
    </subcellularLocation>
</comment>
<name>A0AAV9I3I0_9RHOD</name>
<evidence type="ECO:0000256" key="4">
    <source>
        <dbReference type="ARBA" id="ARBA00022989"/>
    </source>
</evidence>
<dbReference type="InterPro" id="IPR005349">
    <property type="entry name" value="TMEM14"/>
</dbReference>
<protein>
    <recommendedName>
        <fullName evidence="9">Transmembrane protein 14</fullName>
    </recommendedName>
</protein>
<feature type="transmembrane region" description="Helical" evidence="6">
    <location>
        <begin position="97"/>
        <end position="113"/>
    </location>
</feature>
<keyword evidence="5 6" id="KW-0472">Membrane</keyword>
<dbReference type="Proteomes" id="UP001300502">
    <property type="component" value="Unassembled WGS sequence"/>
</dbReference>
<reference evidence="7 8" key="1">
    <citation type="submission" date="2022-07" db="EMBL/GenBank/DDBJ databases">
        <title>Genome-wide signatures of adaptation to extreme environments.</title>
        <authorList>
            <person name="Cho C.H."/>
            <person name="Yoon H.S."/>
        </authorList>
    </citation>
    <scope>NUCLEOTIDE SEQUENCE [LARGE SCALE GENOMIC DNA]</scope>
    <source>
        <strain evidence="7 8">108.79 E11</strain>
    </source>
</reference>
<feature type="transmembrane region" description="Helical" evidence="6">
    <location>
        <begin position="119"/>
        <end position="136"/>
    </location>
</feature>
<evidence type="ECO:0000313" key="8">
    <source>
        <dbReference type="Proteomes" id="UP001300502"/>
    </source>
</evidence>
<gene>
    <name evidence="7" type="ORF">GAYE_PCTG10G0485</name>
</gene>